<dbReference type="PROSITE" id="PS51257">
    <property type="entry name" value="PROKAR_LIPOPROTEIN"/>
    <property type="match status" value="1"/>
</dbReference>
<evidence type="ECO:0000313" key="5">
    <source>
        <dbReference type="Proteomes" id="UP000218387"/>
    </source>
</evidence>
<comment type="similarity">
    <text evidence="1">Belongs to the bacterial solute-binding protein 8 family.</text>
</comment>
<evidence type="ECO:0000256" key="2">
    <source>
        <dbReference type="SAM" id="SignalP"/>
    </source>
</evidence>
<gene>
    <name evidence="4" type="ORF">CPZ25_006205</name>
</gene>
<reference evidence="4 5" key="1">
    <citation type="submission" date="2018-05" db="EMBL/GenBank/DDBJ databases">
        <title>Genome comparison of Eubacterium sp.</title>
        <authorList>
            <person name="Feng Y."/>
            <person name="Sanchez-Andrea I."/>
            <person name="Stams A.J.M."/>
            <person name="De Vos W.M."/>
        </authorList>
    </citation>
    <scope>NUCLEOTIDE SEQUENCE [LARGE SCALE GENOMIC DNA]</scope>
    <source>
        <strain evidence="4 5">YI</strain>
    </source>
</reference>
<name>A0A4P9CFQ9_EUBML</name>
<accession>A0A4P9CFQ9</accession>
<feature type="domain" description="Fe/B12 periplasmic-binding" evidence="3">
    <location>
        <begin position="54"/>
        <end position="320"/>
    </location>
</feature>
<dbReference type="Gene3D" id="3.40.50.1980">
    <property type="entry name" value="Nitrogenase molybdenum iron protein domain"/>
    <property type="match status" value="2"/>
</dbReference>
<dbReference type="PANTHER" id="PTHR30535">
    <property type="entry name" value="VITAMIN B12-BINDING PROTEIN"/>
    <property type="match status" value="1"/>
</dbReference>
<keyword evidence="5" id="KW-1185">Reference proteome</keyword>
<feature type="signal peptide" evidence="2">
    <location>
        <begin position="1"/>
        <end position="20"/>
    </location>
</feature>
<dbReference type="SUPFAM" id="SSF53807">
    <property type="entry name" value="Helical backbone' metal receptor"/>
    <property type="match status" value="1"/>
</dbReference>
<sequence>MRKKLLCMILVLTLILSMTACSPKQEDSSDKASGEIKVTDAIGREVTLPAPATKVVGTHNPSLNTAVVIGGGGKYIVGFGNKDMARGLYEEVIDGYDDLPQIGKAKDINMETVMELGADLAILPERFANQADQFAEVNVPAVVALPNDESFDTVTNSLKIVGKALGEDKRAEEITSFIDDKIADVSKKVGSASEKPSILFLGGSSPLTVAPDAMIQTYIIEKAGGTNAVSGVDKKGEFADVSIEQIVGWNPDIIWIPSYAKYKADDLLNDPAWSSIKAVQDKAVYVFPSSLEPWDYPTASSVLGVCWAANNLHGDLYSSDDFMKDVDAFYQMVYGKTFTKEQLGLQ</sequence>
<dbReference type="InterPro" id="IPR002491">
    <property type="entry name" value="ABC_transptr_periplasmic_BD"/>
</dbReference>
<dbReference type="AlphaFoldDB" id="A0A4P9CFQ9"/>
<evidence type="ECO:0000256" key="1">
    <source>
        <dbReference type="ARBA" id="ARBA00008814"/>
    </source>
</evidence>
<dbReference type="RefSeq" id="WP_096920042.1">
    <property type="nucleotide sequence ID" value="NZ_CP029487.1"/>
</dbReference>
<dbReference type="Gene3D" id="1.20.58.2180">
    <property type="match status" value="1"/>
</dbReference>
<dbReference type="PANTHER" id="PTHR30535:SF34">
    <property type="entry name" value="MOLYBDATE-BINDING PROTEIN MOLA"/>
    <property type="match status" value="1"/>
</dbReference>
<evidence type="ECO:0000259" key="3">
    <source>
        <dbReference type="PROSITE" id="PS50983"/>
    </source>
</evidence>
<evidence type="ECO:0000313" key="4">
    <source>
        <dbReference type="EMBL" id="QCT73612.1"/>
    </source>
</evidence>
<dbReference type="Pfam" id="PF01497">
    <property type="entry name" value="Peripla_BP_2"/>
    <property type="match status" value="1"/>
</dbReference>
<feature type="chain" id="PRO_5039518282" description="Fe/B12 periplasmic-binding domain-containing protein" evidence="2">
    <location>
        <begin position="21"/>
        <end position="346"/>
    </location>
</feature>
<organism evidence="4 5">
    <name type="scientific">Eubacterium maltosivorans</name>
    <dbReference type="NCBI Taxonomy" id="2041044"/>
    <lineage>
        <taxon>Bacteria</taxon>
        <taxon>Bacillati</taxon>
        <taxon>Bacillota</taxon>
        <taxon>Clostridia</taxon>
        <taxon>Eubacteriales</taxon>
        <taxon>Eubacteriaceae</taxon>
        <taxon>Eubacterium</taxon>
    </lineage>
</organism>
<dbReference type="PROSITE" id="PS50983">
    <property type="entry name" value="FE_B12_PBP"/>
    <property type="match status" value="1"/>
</dbReference>
<dbReference type="Proteomes" id="UP000218387">
    <property type="component" value="Chromosome"/>
</dbReference>
<dbReference type="EMBL" id="CP029487">
    <property type="protein sequence ID" value="QCT73612.1"/>
    <property type="molecule type" value="Genomic_DNA"/>
</dbReference>
<dbReference type="KEGG" id="emt:CPZ25_006205"/>
<proteinExistence type="inferred from homology"/>
<keyword evidence="2" id="KW-0732">Signal</keyword>
<dbReference type="InterPro" id="IPR050902">
    <property type="entry name" value="ABC_Transporter_SBP"/>
</dbReference>
<protein>
    <recommendedName>
        <fullName evidence="3">Fe/B12 periplasmic-binding domain-containing protein</fullName>
    </recommendedName>
</protein>